<comment type="caution">
    <text evidence="1">The sequence shown here is derived from an EMBL/GenBank/DDBJ whole genome shotgun (WGS) entry which is preliminary data.</text>
</comment>
<sequence length="175" mass="19256">MWEWEADLGIVEHLDSGTLGVFGLDGLDLEDVDAISLSTMTGSHVTVALSNSSSDSGITVLTVHVVVSSTGIVLKPDSVVLDGSWVLLEHLKKEFSSRFCKNWQTCLIERISPLAFFTRRSMETKYQKRDLAITWLVAKICIFQIGVTGSFSVGILRPTTTYSLRVSPRALVGMF</sequence>
<name>A0A6A5GU39_CAERE</name>
<accession>A0A6A5GU39</accession>
<dbReference type="AlphaFoldDB" id="A0A6A5GU39"/>
<dbReference type="EMBL" id="WUAV01000004">
    <property type="protein sequence ID" value="KAF1758116.1"/>
    <property type="molecule type" value="Genomic_DNA"/>
</dbReference>
<dbReference type="Proteomes" id="UP000483820">
    <property type="component" value="Chromosome IV"/>
</dbReference>
<dbReference type="GeneID" id="78775882"/>
<dbReference type="KEGG" id="crq:GCK72_014574"/>
<evidence type="ECO:0000313" key="1">
    <source>
        <dbReference type="EMBL" id="KAF1758116.1"/>
    </source>
</evidence>
<evidence type="ECO:0000313" key="2">
    <source>
        <dbReference type="Proteomes" id="UP000483820"/>
    </source>
</evidence>
<organism evidence="1 2">
    <name type="scientific">Caenorhabditis remanei</name>
    <name type="common">Caenorhabditis vulgaris</name>
    <dbReference type="NCBI Taxonomy" id="31234"/>
    <lineage>
        <taxon>Eukaryota</taxon>
        <taxon>Metazoa</taxon>
        <taxon>Ecdysozoa</taxon>
        <taxon>Nematoda</taxon>
        <taxon>Chromadorea</taxon>
        <taxon>Rhabditida</taxon>
        <taxon>Rhabditina</taxon>
        <taxon>Rhabditomorpha</taxon>
        <taxon>Rhabditoidea</taxon>
        <taxon>Rhabditidae</taxon>
        <taxon>Peloderinae</taxon>
        <taxon>Caenorhabditis</taxon>
    </lineage>
</organism>
<reference evidence="1 2" key="1">
    <citation type="submission" date="2019-12" db="EMBL/GenBank/DDBJ databases">
        <title>Chromosome-level assembly of the Caenorhabditis remanei genome.</title>
        <authorList>
            <person name="Teterina A.A."/>
            <person name="Willis J.H."/>
            <person name="Phillips P.C."/>
        </authorList>
    </citation>
    <scope>NUCLEOTIDE SEQUENCE [LARGE SCALE GENOMIC DNA]</scope>
    <source>
        <strain evidence="1 2">PX506</strain>
        <tissue evidence="1">Whole organism</tissue>
    </source>
</reference>
<gene>
    <name evidence="1" type="ORF">GCK72_014574</name>
</gene>
<dbReference type="CTD" id="78775882"/>
<dbReference type="RefSeq" id="XP_053585126.1">
    <property type="nucleotide sequence ID" value="XM_053730354.1"/>
</dbReference>
<protein>
    <submittedName>
        <fullName evidence="1">Uncharacterized protein</fullName>
    </submittedName>
</protein>
<proteinExistence type="predicted"/>